<keyword evidence="1" id="KW-0511">Multifunctional enzyme</keyword>
<keyword evidence="6" id="KW-0548">Nucleotidyltransferase</keyword>
<evidence type="ECO:0000259" key="3">
    <source>
        <dbReference type="Pfam" id="PF03732"/>
    </source>
</evidence>
<dbReference type="Pfam" id="PF08284">
    <property type="entry name" value="RVP_2"/>
    <property type="match status" value="1"/>
</dbReference>
<dbReference type="InterPro" id="IPR041577">
    <property type="entry name" value="RT_RNaseH_2"/>
</dbReference>
<feature type="domain" description="Retrotransposon gag" evidence="3">
    <location>
        <begin position="2"/>
        <end position="62"/>
    </location>
</feature>
<feature type="domain" description="Reverse transcriptase/retrotransposon-derived protein RNase H-like" evidence="4">
    <location>
        <begin position="447"/>
        <end position="520"/>
    </location>
</feature>
<feature type="domain" description="Reverse transcriptase" evidence="2">
    <location>
        <begin position="284"/>
        <end position="384"/>
    </location>
</feature>
<dbReference type="SUPFAM" id="SSF56672">
    <property type="entry name" value="DNA/RNA polymerases"/>
    <property type="match status" value="1"/>
</dbReference>
<organism evidence="6 7">
    <name type="scientific">Tanacetum coccineum</name>
    <dbReference type="NCBI Taxonomy" id="301880"/>
    <lineage>
        <taxon>Eukaryota</taxon>
        <taxon>Viridiplantae</taxon>
        <taxon>Streptophyta</taxon>
        <taxon>Embryophyta</taxon>
        <taxon>Tracheophyta</taxon>
        <taxon>Spermatophyta</taxon>
        <taxon>Magnoliopsida</taxon>
        <taxon>eudicotyledons</taxon>
        <taxon>Gunneridae</taxon>
        <taxon>Pentapetalae</taxon>
        <taxon>asterids</taxon>
        <taxon>campanulids</taxon>
        <taxon>Asterales</taxon>
        <taxon>Asteraceae</taxon>
        <taxon>Asteroideae</taxon>
        <taxon>Anthemideae</taxon>
        <taxon>Anthemidinae</taxon>
        <taxon>Tanacetum</taxon>
    </lineage>
</organism>
<dbReference type="Gene3D" id="3.10.10.10">
    <property type="entry name" value="HIV Type 1 Reverse Transcriptase, subunit A, domain 1"/>
    <property type="match status" value="2"/>
</dbReference>
<keyword evidence="6" id="KW-0695">RNA-directed DNA polymerase</keyword>
<dbReference type="InterPro" id="IPR005162">
    <property type="entry name" value="Retrotrans_gag_dom"/>
</dbReference>
<reference evidence="6" key="2">
    <citation type="submission" date="2022-01" db="EMBL/GenBank/DDBJ databases">
        <authorList>
            <person name="Yamashiro T."/>
            <person name="Shiraishi A."/>
            <person name="Satake H."/>
            <person name="Nakayama K."/>
        </authorList>
    </citation>
    <scope>NUCLEOTIDE SEQUENCE</scope>
</reference>
<dbReference type="InterPro" id="IPR000477">
    <property type="entry name" value="RT_dom"/>
</dbReference>
<evidence type="ECO:0000259" key="5">
    <source>
        <dbReference type="Pfam" id="PF24626"/>
    </source>
</evidence>
<feature type="domain" description="Tf2-1-like SH3-like" evidence="5">
    <location>
        <begin position="565"/>
        <end position="629"/>
    </location>
</feature>
<protein>
    <submittedName>
        <fullName evidence="6">Reverse transcriptase domain-containing protein</fullName>
    </submittedName>
</protein>
<reference evidence="6" key="1">
    <citation type="journal article" date="2022" name="Int. J. Mol. Sci.">
        <title>Draft Genome of Tanacetum Coccineum: Genomic Comparison of Closely Related Tanacetum-Family Plants.</title>
        <authorList>
            <person name="Yamashiro T."/>
            <person name="Shiraishi A."/>
            <person name="Nakayama K."/>
            <person name="Satake H."/>
        </authorList>
    </citation>
    <scope>NUCLEOTIDE SEQUENCE</scope>
</reference>
<dbReference type="InterPro" id="IPR043502">
    <property type="entry name" value="DNA/RNA_pol_sf"/>
</dbReference>
<dbReference type="PANTHER" id="PTHR37984">
    <property type="entry name" value="PROTEIN CBG26694"/>
    <property type="match status" value="1"/>
</dbReference>
<accession>A0ABQ5B7J1</accession>
<evidence type="ECO:0000259" key="4">
    <source>
        <dbReference type="Pfam" id="PF17919"/>
    </source>
</evidence>
<dbReference type="Pfam" id="PF03732">
    <property type="entry name" value="Retrotrans_gag"/>
    <property type="match status" value="1"/>
</dbReference>
<evidence type="ECO:0000259" key="2">
    <source>
        <dbReference type="Pfam" id="PF00078"/>
    </source>
</evidence>
<dbReference type="Proteomes" id="UP001151760">
    <property type="component" value="Unassembled WGS sequence"/>
</dbReference>
<dbReference type="PANTHER" id="PTHR37984:SF5">
    <property type="entry name" value="PROTEIN NYNRIN-LIKE"/>
    <property type="match status" value="1"/>
</dbReference>
<name>A0ABQ5B7J1_9ASTR</name>
<comment type="caution">
    <text evidence="6">The sequence shown here is derived from an EMBL/GenBank/DDBJ whole genome shotgun (WGS) entry which is preliminary data.</text>
</comment>
<evidence type="ECO:0000313" key="6">
    <source>
        <dbReference type="EMBL" id="GJT10556.1"/>
    </source>
</evidence>
<dbReference type="InterPro" id="IPR043128">
    <property type="entry name" value="Rev_trsase/Diguanyl_cyclase"/>
</dbReference>
<gene>
    <name evidence="6" type="ORF">Tco_0857598</name>
</gene>
<dbReference type="InterPro" id="IPR056924">
    <property type="entry name" value="SH3_Tf2-1"/>
</dbReference>
<keyword evidence="6" id="KW-0808">Transferase</keyword>
<dbReference type="Pfam" id="PF00078">
    <property type="entry name" value="RVT_1"/>
    <property type="match status" value="1"/>
</dbReference>
<dbReference type="Gene3D" id="3.30.70.270">
    <property type="match status" value="2"/>
</dbReference>
<evidence type="ECO:0000256" key="1">
    <source>
        <dbReference type="ARBA" id="ARBA00023268"/>
    </source>
</evidence>
<dbReference type="EMBL" id="BQNB010012996">
    <property type="protein sequence ID" value="GJT10556.1"/>
    <property type="molecule type" value="Genomic_DNA"/>
</dbReference>
<sequence>MFNAEYSPVEEIDKIREEFHSLMQTNETVNELWKKFNDMILYCPEYIGNEKLKVDRFQRMLKDEIREVILPFKYTTLEDLLGRARIREKLNECPKETARDARSLRAIKDEKAEVPKVKARAYLMTAEEAQLKPDVITEVEIANSKAVVMTNVYREVDIEIDDSVFKIDLIPIMLGEFDIVVCMDWLDTSFEKNDINNVPVVNEFKDVFLEDLPGILPDRQVEFCIDLTLGATPNAKTPYRLAPSEMKDLMSQLQELLDKGFIRPSSSPWGAPILSLKRKMVREEDIPKTTFRTRYGHYEFIVLPFGLTNASAIFMDLMNRVCRPMLDKSVIVFIDNILIYSKNKEEHEVHLREVLEMLRRERLYAKFSKCEFWLQEVQILGHVINSEGLKVDSSKIEAMMKWLAPKRVSEIRSFLGLAGYYRRFIQDLSKITSLLTKLTKKNAPFIWGKEQKEAFNTLQKKLCEAPILVLPEGTKDMVVYSDTSYSGIGCVLMQRGKVIAYASRQLKSHDENYLTHDLEFTVEEVRRRELASTDIETICEWLKATQDRWKSYTHNLRKPIEFDVGDYVMVKVSSWKGVLRFKNKGKLSPRFIGPFKILKRVREVAYVLELPEEMKGIHNTFHVSYLRKCLADKTSVVTLDDIEVDLEFTSHEEPEAILGRKTRQLKNKEIPLVKV</sequence>
<evidence type="ECO:0000313" key="7">
    <source>
        <dbReference type="Proteomes" id="UP001151760"/>
    </source>
</evidence>
<dbReference type="GO" id="GO:0003964">
    <property type="term" value="F:RNA-directed DNA polymerase activity"/>
    <property type="evidence" value="ECO:0007669"/>
    <property type="project" value="UniProtKB-KW"/>
</dbReference>
<dbReference type="CDD" id="cd01647">
    <property type="entry name" value="RT_LTR"/>
    <property type="match status" value="1"/>
</dbReference>
<dbReference type="Pfam" id="PF24626">
    <property type="entry name" value="SH3_Tf2-1"/>
    <property type="match status" value="1"/>
</dbReference>
<proteinExistence type="predicted"/>
<dbReference type="Pfam" id="PF17919">
    <property type="entry name" value="RT_RNaseH_2"/>
    <property type="match status" value="1"/>
</dbReference>
<dbReference type="InterPro" id="IPR050951">
    <property type="entry name" value="Retrovirus_Pol_polyprotein"/>
</dbReference>
<keyword evidence="7" id="KW-1185">Reference proteome</keyword>